<dbReference type="PANTHER" id="PTHR30614">
    <property type="entry name" value="MEMBRANE COMPONENT OF AMINO ACID ABC TRANSPORTER"/>
    <property type="match status" value="1"/>
</dbReference>
<evidence type="ECO:0000256" key="2">
    <source>
        <dbReference type="ARBA" id="ARBA00022448"/>
    </source>
</evidence>
<dbReference type="Gene3D" id="1.10.3720.10">
    <property type="entry name" value="MetI-like"/>
    <property type="match status" value="1"/>
</dbReference>
<feature type="transmembrane region" description="Helical" evidence="8">
    <location>
        <begin position="20"/>
        <end position="43"/>
    </location>
</feature>
<dbReference type="InterPro" id="IPR014341">
    <property type="entry name" value="Ectoine_EhuD"/>
</dbReference>
<gene>
    <name evidence="10" type="ORF">GCM10007416_08220</name>
</gene>
<evidence type="ECO:0000256" key="7">
    <source>
        <dbReference type="ARBA" id="ARBA00023136"/>
    </source>
</evidence>
<comment type="similarity">
    <text evidence="8">Belongs to the binding-protein-dependent transport system permease family.</text>
</comment>
<dbReference type="PANTHER" id="PTHR30614:SF0">
    <property type="entry name" value="L-CYSTINE TRANSPORT SYSTEM PERMEASE PROTEIN TCYL"/>
    <property type="match status" value="1"/>
</dbReference>
<dbReference type="SUPFAM" id="SSF161098">
    <property type="entry name" value="MetI-like"/>
    <property type="match status" value="1"/>
</dbReference>
<dbReference type="PROSITE" id="PS50928">
    <property type="entry name" value="ABC_TM1"/>
    <property type="match status" value="1"/>
</dbReference>
<dbReference type="InterPro" id="IPR000515">
    <property type="entry name" value="MetI-like"/>
</dbReference>
<dbReference type="NCBIfam" id="TIGR01726">
    <property type="entry name" value="HEQRo_perm_3TM"/>
    <property type="match status" value="1"/>
</dbReference>
<sequence>MDWNWDFTWNEVLPELLSVLHVTLEATIGAFAFAMVFGLILALGRRSRHRWISWPTYGFVEFFRTTPLLVQLYFIFFVFPDLFGLTLPPLAAGILGLGIHYSTYLSEVYRAGIESVPRGQWEAATALNFSAWQKWRSIILPQAIRPVVPVMGNYLIVLFKETPLLAAISVGELLGTAQSIGSNTFRYLEPITLVGIFFLILSYLASLLVKRLELRLDLNRK</sequence>
<dbReference type="NCBIfam" id="TIGR03003">
    <property type="entry name" value="ectoine_ehuD"/>
    <property type="match status" value="1"/>
</dbReference>
<reference evidence="11" key="1">
    <citation type="journal article" date="2019" name="Int. J. Syst. Evol. Microbiol.">
        <title>The Global Catalogue of Microorganisms (GCM) 10K type strain sequencing project: providing services to taxonomists for standard genome sequencing and annotation.</title>
        <authorList>
            <consortium name="The Broad Institute Genomics Platform"/>
            <consortium name="The Broad Institute Genome Sequencing Center for Infectious Disease"/>
            <person name="Wu L."/>
            <person name="Ma J."/>
        </authorList>
    </citation>
    <scope>NUCLEOTIDE SEQUENCE [LARGE SCALE GENOMIC DNA]</scope>
    <source>
        <strain evidence="11">CGMCC 1.12404</strain>
    </source>
</reference>
<dbReference type="Pfam" id="PF00528">
    <property type="entry name" value="BPD_transp_1"/>
    <property type="match status" value="1"/>
</dbReference>
<evidence type="ECO:0000313" key="10">
    <source>
        <dbReference type="EMBL" id="GGA37678.1"/>
    </source>
</evidence>
<keyword evidence="5" id="KW-0029">Amino-acid transport</keyword>
<keyword evidence="11" id="KW-1185">Reference proteome</keyword>
<dbReference type="RefSeq" id="WP_188430148.1">
    <property type="nucleotide sequence ID" value="NZ_BMEX01000002.1"/>
</dbReference>
<dbReference type="EMBL" id="BMEX01000002">
    <property type="protein sequence ID" value="GGA37678.1"/>
    <property type="molecule type" value="Genomic_DNA"/>
</dbReference>
<dbReference type="InterPro" id="IPR010065">
    <property type="entry name" value="AA_ABC_transptr_permease_3TM"/>
</dbReference>
<evidence type="ECO:0000256" key="8">
    <source>
        <dbReference type="RuleBase" id="RU363032"/>
    </source>
</evidence>
<dbReference type="InterPro" id="IPR035906">
    <property type="entry name" value="MetI-like_sf"/>
</dbReference>
<name>A0ABQ1G6G0_9BACL</name>
<evidence type="ECO:0000256" key="5">
    <source>
        <dbReference type="ARBA" id="ARBA00022970"/>
    </source>
</evidence>
<evidence type="ECO:0000313" key="11">
    <source>
        <dbReference type="Proteomes" id="UP000617979"/>
    </source>
</evidence>
<keyword evidence="2 8" id="KW-0813">Transport</keyword>
<dbReference type="InterPro" id="IPR043429">
    <property type="entry name" value="ArtM/GltK/GlnP/TcyL/YhdX-like"/>
</dbReference>
<dbReference type="Proteomes" id="UP000617979">
    <property type="component" value="Unassembled WGS sequence"/>
</dbReference>
<protein>
    <submittedName>
        <fullName evidence="10">Ectoine/hydroxyectoine ABC transporter permease subunit EhuD</fullName>
    </submittedName>
</protein>
<keyword evidence="3" id="KW-1003">Cell membrane</keyword>
<evidence type="ECO:0000256" key="1">
    <source>
        <dbReference type="ARBA" id="ARBA00004651"/>
    </source>
</evidence>
<feature type="domain" description="ABC transmembrane type-1" evidence="9">
    <location>
        <begin position="20"/>
        <end position="209"/>
    </location>
</feature>
<accession>A0ABQ1G6G0</accession>
<keyword evidence="4 8" id="KW-0812">Transmembrane</keyword>
<evidence type="ECO:0000256" key="6">
    <source>
        <dbReference type="ARBA" id="ARBA00022989"/>
    </source>
</evidence>
<evidence type="ECO:0000256" key="3">
    <source>
        <dbReference type="ARBA" id="ARBA00022475"/>
    </source>
</evidence>
<dbReference type="CDD" id="cd06261">
    <property type="entry name" value="TM_PBP2"/>
    <property type="match status" value="1"/>
</dbReference>
<proteinExistence type="inferred from homology"/>
<keyword evidence="7 8" id="KW-0472">Membrane</keyword>
<feature type="transmembrane region" description="Helical" evidence="8">
    <location>
        <begin position="72"/>
        <end position="99"/>
    </location>
</feature>
<organism evidence="10 11">
    <name type="scientific">Kroppenstedtia guangzhouensis</name>
    <dbReference type="NCBI Taxonomy" id="1274356"/>
    <lineage>
        <taxon>Bacteria</taxon>
        <taxon>Bacillati</taxon>
        <taxon>Bacillota</taxon>
        <taxon>Bacilli</taxon>
        <taxon>Bacillales</taxon>
        <taxon>Thermoactinomycetaceae</taxon>
        <taxon>Kroppenstedtia</taxon>
    </lineage>
</organism>
<comment type="caution">
    <text evidence="10">The sequence shown here is derived from an EMBL/GenBank/DDBJ whole genome shotgun (WGS) entry which is preliminary data.</text>
</comment>
<comment type="subcellular location">
    <subcellularLocation>
        <location evidence="1 8">Cell membrane</location>
        <topology evidence="1 8">Multi-pass membrane protein</topology>
    </subcellularLocation>
</comment>
<keyword evidence="6 8" id="KW-1133">Transmembrane helix</keyword>
<evidence type="ECO:0000259" key="9">
    <source>
        <dbReference type="PROSITE" id="PS50928"/>
    </source>
</evidence>
<evidence type="ECO:0000256" key="4">
    <source>
        <dbReference type="ARBA" id="ARBA00022692"/>
    </source>
</evidence>
<feature type="transmembrane region" description="Helical" evidence="8">
    <location>
        <begin position="191"/>
        <end position="209"/>
    </location>
</feature>